<gene>
    <name evidence="2" type="ORF">PVT71_18285</name>
</gene>
<evidence type="ECO:0000313" key="2">
    <source>
        <dbReference type="EMBL" id="XCC96618.1"/>
    </source>
</evidence>
<feature type="region of interest" description="Disordered" evidence="1">
    <location>
        <begin position="113"/>
        <end position="135"/>
    </location>
</feature>
<dbReference type="AlphaFoldDB" id="A0AAU8ANL8"/>
<sequence length="135" mass="14519">MAIAKSGVYEEEVGGKLRRLVLRNGEIERFEAEHDLGIFELWDQLFGKVSRGPQVRHVRDLVALALVGGGMSDRAADEIVADLPPSENMRLRQIAQRVLGVAFIPAVLEADKKKEAGSPGAQSGPEPTTAPGSGF</sequence>
<dbReference type="Pfam" id="PF11836">
    <property type="entry name" value="Phage_TAC_11"/>
    <property type="match status" value="1"/>
</dbReference>
<protein>
    <submittedName>
        <fullName evidence="2">GTA-gp10 family protein</fullName>
    </submittedName>
</protein>
<proteinExistence type="predicted"/>
<dbReference type="EMBL" id="CP123385">
    <property type="protein sequence ID" value="XCC96618.1"/>
    <property type="molecule type" value="Genomic_DNA"/>
</dbReference>
<name>A0AAU8ANL8_9RHOB</name>
<reference evidence="2" key="1">
    <citation type="submission" date="2023-02" db="EMBL/GenBank/DDBJ databases">
        <title>Description and genomic characterization of Salipiger bruguierae sp. nov., isolated from the sediment of mangrove plant Bruguiera sexangula.</title>
        <authorList>
            <person name="Long M."/>
        </authorList>
    </citation>
    <scope>NUCLEOTIDE SEQUENCE</scope>
    <source>
        <strain evidence="2">H15</strain>
    </source>
</reference>
<dbReference type="InterPro" id="IPR021791">
    <property type="entry name" value="Phage_TAC_11"/>
</dbReference>
<organism evidence="2">
    <name type="scientific">Alloyangia sp. H15</name>
    <dbReference type="NCBI Taxonomy" id="3029062"/>
    <lineage>
        <taxon>Bacteria</taxon>
        <taxon>Pseudomonadati</taxon>
        <taxon>Pseudomonadota</taxon>
        <taxon>Alphaproteobacteria</taxon>
        <taxon>Rhodobacterales</taxon>
        <taxon>Roseobacteraceae</taxon>
        <taxon>Alloyangia</taxon>
    </lineage>
</organism>
<dbReference type="RefSeq" id="WP_353475515.1">
    <property type="nucleotide sequence ID" value="NZ_CP123385.1"/>
</dbReference>
<accession>A0AAU8ANL8</accession>
<evidence type="ECO:0000256" key="1">
    <source>
        <dbReference type="SAM" id="MobiDB-lite"/>
    </source>
</evidence>